<sequence length="142" mass="16426">MEAFELTDLGTQDWEGLEALIKKLDEPVSQVTGDGAYNQFPSYALAEEKQFKLIAPPPANARISQERKDKINKKKQALLIQRDETIEKVRQFRRKEWKIASGYHQRSLVETSMFRIKALLGDKLSAKLWEKHSTLPSRFQHA</sequence>
<dbReference type="RefSeq" id="WP_382343696.1">
    <property type="nucleotide sequence ID" value="NZ_JBHSAB010000023.1"/>
</dbReference>
<name>A0ABV8CGT1_9GAMM</name>
<organism evidence="2 3">
    <name type="scientific">Legionella dresdenensis</name>
    <dbReference type="NCBI Taxonomy" id="450200"/>
    <lineage>
        <taxon>Bacteria</taxon>
        <taxon>Pseudomonadati</taxon>
        <taxon>Pseudomonadota</taxon>
        <taxon>Gammaproteobacteria</taxon>
        <taxon>Legionellales</taxon>
        <taxon>Legionellaceae</taxon>
        <taxon>Legionella</taxon>
    </lineage>
</organism>
<dbReference type="Proteomes" id="UP001595758">
    <property type="component" value="Unassembled WGS sequence"/>
</dbReference>
<dbReference type="Pfam" id="PF01609">
    <property type="entry name" value="DDE_Tnp_1"/>
    <property type="match status" value="1"/>
</dbReference>
<feature type="domain" description="Transposase IS4-like" evidence="1">
    <location>
        <begin position="4"/>
        <end position="131"/>
    </location>
</feature>
<accession>A0ABV8CGT1</accession>
<reference evidence="3" key="1">
    <citation type="journal article" date="2019" name="Int. J. Syst. Evol. Microbiol.">
        <title>The Global Catalogue of Microorganisms (GCM) 10K type strain sequencing project: providing services to taxonomists for standard genome sequencing and annotation.</title>
        <authorList>
            <consortium name="The Broad Institute Genomics Platform"/>
            <consortium name="The Broad Institute Genome Sequencing Center for Infectious Disease"/>
            <person name="Wu L."/>
            <person name="Ma J."/>
        </authorList>
    </citation>
    <scope>NUCLEOTIDE SEQUENCE [LARGE SCALE GENOMIC DNA]</scope>
    <source>
        <strain evidence="3">CCUG 59858</strain>
    </source>
</reference>
<protein>
    <submittedName>
        <fullName evidence="2">Transposase</fullName>
    </submittedName>
</protein>
<evidence type="ECO:0000313" key="3">
    <source>
        <dbReference type="Proteomes" id="UP001595758"/>
    </source>
</evidence>
<keyword evidence="3" id="KW-1185">Reference proteome</keyword>
<gene>
    <name evidence="2" type="ORF">ACFORL_10245</name>
</gene>
<comment type="caution">
    <text evidence="2">The sequence shown here is derived from an EMBL/GenBank/DDBJ whole genome shotgun (WGS) entry which is preliminary data.</text>
</comment>
<proteinExistence type="predicted"/>
<dbReference type="InterPro" id="IPR002559">
    <property type="entry name" value="Transposase_11"/>
</dbReference>
<evidence type="ECO:0000313" key="2">
    <source>
        <dbReference type="EMBL" id="MFC3909450.1"/>
    </source>
</evidence>
<dbReference type="EMBL" id="JBHSAB010000023">
    <property type="protein sequence ID" value="MFC3909450.1"/>
    <property type="molecule type" value="Genomic_DNA"/>
</dbReference>
<evidence type="ECO:0000259" key="1">
    <source>
        <dbReference type="Pfam" id="PF01609"/>
    </source>
</evidence>